<name>A0ABW5YTN1_9SPHI</name>
<accession>A0ABW5YTN1</accession>
<keyword evidence="2" id="KW-1185">Reference proteome</keyword>
<sequence>MNWKDKLQEIKELFPTTDKSSFKNENKEKTIKNKSHGRKDVQLAVEVLEKRLFSKVGFVCREFNITKEKLADILYLGNYHLNINNEEARITPGMYLFLSKNLRPIHYELNVDNISKILDKYLAANSKKAKKDTQKPLNKRKVTTTVKSQKKQKKARVSIIREPNVIFSKPSTPPVLTYVNNVNIAADNEITKIVFVNFQDILFDDYAIRIKNGNHVSMPFYIKESRKSLFLLKRYFKKLKLAPIEVVLQGNKIKQVKNIDQLNEGIEYLNIIKYYFDNSNTSEPTSAQKLIKKLENITNAAIKRVASLDSIEGYFDHLNDLQLTEYKIAPVVEIINTGKQGISEDTYLYSIASKSKSCLLIVWESSVQGRATYVFLSNKQDYIDTIQTIFDYISSNKRSKRLSLRQKNSDNLLDIDCIGFIKHQSFEHWKMKLQTYINEY</sequence>
<dbReference type="RefSeq" id="WP_380919347.1">
    <property type="nucleotide sequence ID" value="NZ_JBHUPE010000004.1"/>
</dbReference>
<organism evidence="1 2">
    <name type="scientific">Sphingobacterium anhuiense</name>
    <dbReference type="NCBI Taxonomy" id="493780"/>
    <lineage>
        <taxon>Bacteria</taxon>
        <taxon>Pseudomonadati</taxon>
        <taxon>Bacteroidota</taxon>
        <taxon>Sphingobacteriia</taxon>
        <taxon>Sphingobacteriales</taxon>
        <taxon>Sphingobacteriaceae</taxon>
        <taxon>Sphingobacterium</taxon>
    </lineage>
</organism>
<comment type="caution">
    <text evidence="1">The sequence shown here is derived from an EMBL/GenBank/DDBJ whole genome shotgun (WGS) entry which is preliminary data.</text>
</comment>
<evidence type="ECO:0000313" key="1">
    <source>
        <dbReference type="EMBL" id="MFD2903793.1"/>
    </source>
</evidence>
<protein>
    <submittedName>
        <fullName evidence="1">Uncharacterized protein</fullName>
    </submittedName>
</protein>
<dbReference type="EMBL" id="JBHUPE010000004">
    <property type="protein sequence ID" value="MFD2903793.1"/>
    <property type="molecule type" value="Genomic_DNA"/>
</dbReference>
<reference evidence="2" key="1">
    <citation type="journal article" date="2019" name="Int. J. Syst. Evol. Microbiol.">
        <title>The Global Catalogue of Microorganisms (GCM) 10K type strain sequencing project: providing services to taxonomists for standard genome sequencing and annotation.</title>
        <authorList>
            <consortium name="The Broad Institute Genomics Platform"/>
            <consortium name="The Broad Institute Genome Sequencing Center for Infectious Disease"/>
            <person name="Wu L."/>
            <person name="Ma J."/>
        </authorList>
    </citation>
    <scope>NUCLEOTIDE SEQUENCE [LARGE SCALE GENOMIC DNA]</scope>
    <source>
        <strain evidence="2">KCTC 22209</strain>
    </source>
</reference>
<proteinExistence type="predicted"/>
<dbReference type="Proteomes" id="UP001597509">
    <property type="component" value="Unassembled WGS sequence"/>
</dbReference>
<evidence type="ECO:0000313" key="2">
    <source>
        <dbReference type="Proteomes" id="UP001597509"/>
    </source>
</evidence>
<gene>
    <name evidence="1" type="ORF">ACFS6I_07660</name>
</gene>